<dbReference type="Proteomes" id="UP001202328">
    <property type="component" value="Unassembled WGS sequence"/>
</dbReference>
<feature type="coiled-coil region" evidence="1">
    <location>
        <begin position="12"/>
        <end position="60"/>
    </location>
</feature>
<organism evidence="2 3">
    <name type="scientific">Papaver atlanticum</name>
    <dbReference type="NCBI Taxonomy" id="357466"/>
    <lineage>
        <taxon>Eukaryota</taxon>
        <taxon>Viridiplantae</taxon>
        <taxon>Streptophyta</taxon>
        <taxon>Embryophyta</taxon>
        <taxon>Tracheophyta</taxon>
        <taxon>Spermatophyta</taxon>
        <taxon>Magnoliopsida</taxon>
        <taxon>Ranunculales</taxon>
        <taxon>Papaveraceae</taxon>
        <taxon>Papaveroideae</taxon>
        <taxon>Papaver</taxon>
    </lineage>
</organism>
<accession>A0AAD4S5Y6</accession>
<evidence type="ECO:0000313" key="3">
    <source>
        <dbReference type="Proteomes" id="UP001202328"/>
    </source>
</evidence>
<reference evidence="2" key="1">
    <citation type="submission" date="2022-04" db="EMBL/GenBank/DDBJ databases">
        <title>A functionally conserved STORR gene fusion in Papaver species that diverged 16.8 million years ago.</title>
        <authorList>
            <person name="Catania T."/>
        </authorList>
    </citation>
    <scope>NUCLEOTIDE SEQUENCE</scope>
    <source>
        <strain evidence="2">S-188037</strain>
    </source>
</reference>
<name>A0AAD4S5Y6_9MAGN</name>
<gene>
    <name evidence="2" type="ORF">MKW98_000006</name>
</gene>
<proteinExistence type="predicted"/>
<dbReference type="AlphaFoldDB" id="A0AAD4S5Y6"/>
<comment type="caution">
    <text evidence="2">The sequence shown here is derived from an EMBL/GenBank/DDBJ whole genome shotgun (WGS) entry which is preliminary data.</text>
</comment>
<evidence type="ECO:0000313" key="2">
    <source>
        <dbReference type="EMBL" id="KAI3865555.1"/>
    </source>
</evidence>
<keyword evidence="3" id="KW-1185">Reference proteome</keyword>
<keyword evidence="1" id="KW-0175">Coiled coil</keyword>
<protein>
    <submittedName>
        <fullName evidence="2">Uncharacterized protein</fullName>
    </submittedName>
</protein>
<evidence type="ECO:0000256" key="1">
    <source>
        <dbReference type="SAM" id="Coils"/>
    </source>
</evidence>
<sequence>MNSWKTILEKDIESLDNEKNKIGCEFELLNKEKAVVANDVELLKQDKDRLRTDVEFLKEEKNTLHKFLDEEKAEFVDSAVQEILESIPEREKTLAKNEKVVARERIYIQELLEVRQEIIKQMGSEKATKNRVIGVKKRKRGDLELWNFREKKRATLKEVISYYLNRTDK</sequence>
<dbReference type="EMBL" id="JAJJMB010013798">
    <property type="protein sequence ID" value="KAI3865555.1"/>
    <property type="molecule type" value="Genomic_DNA"/>
</dbReference>